<keyword evidence="2" id="KW-0808">Transferase</keyword>
<dbReference type="PANTHER" id="PTHR34180">
    <property type="entry name" value="PEPTIDASE C45"/>
    <property type="match status" value="1"/>
</dbReference>
<proteinExistence type="predicted"/>
<dbReference type="STRING" id="391937.NA2_20639"/>
<dbReference type="Proteomes" id="UP000006786">
    <property type="component" value="Unassembled WGS sequence"/>
</dbReference>
<dbReference type="NCBIfam" id="NF040521">
    <property type="entry name" value="C45_proenzyme"/>
    <property type="match status" value="1"/>
</dbReference>
<evidence type="ECO:0000313" key="2">
    <source>
        <dbReference type="EMBL" id="EKF16916.1"/>
    </source>
</evidence>
<dbReference type="GO" id="GO:0016740">
    <property type="term" value="F:transferase activity"/>
    <property type="evidence" value="ECO:0007669"/>
    <property type="project" value="UniProtKB-KW"/>
</dbReference>
<sequence>MLMATFGGLMGYPGINDAGVGFMQNSLTNSVWRFGLPHYPMKRRLLEQRSIEDCLAVMKASPVGSCGNYVLVDRNRAVDVELTPDSMAVLASKEGVVAHANHFTDPELKKDDRRPSEWVDTLLRHSGLETMMQERRGMLSAGTMKELLSDHDGHPGSICRHHQPGQLAPVKTIYSVICEPDAGRMHLRLGNPCQGPYQVFEFD</sequence>
<accession>K2M4D6</accession>
<dbReference type="InterPro" id="IPR047794">
    <property type="entry name" value="C45_proenzyme-like"/>
</dbReference>
<dbReference type="EMBL" id="AMRM01000035">
    <property type="protein sequence ID" value="EKF16916.1"/>
    <property type="molecule type" value="Genomic_DNA"/>
</dbReference>
<keyword evidence="3" id="KW-1185">Reference proteome</keyword>
<dbReference type="InterPro" id="IPR047801">
    <property type="entry name" value="Peptidase_C45"/>
</dbReference>
<dbReference type="PANTHER" id="PTHR34180:SF1">
    <property type="entry name" value="BETA-ALANYL-DOPAMINE_CARCININE HYDROLASE"/>
    <property type="match status" value="1"/>
</dbReference>
<organism evidence="2 3">
    <name type="scientific">Nitratireductor pacificus pht-3B</name>
    <dbReference type="NCBI Taxonomy" id="391937"/>
    <lineage>
        <taxon>Bacteria</taxon>
        <taxon>Pseudomonadati</taxon>
        <taxon>Pseudomonadota</taxon>
        <taxon>Alphaproteobacteria</taxon>
        <taxon>Hyphomicrobiales</taxon>
        <taxon>Phyllobacteriaceae</taxon>
        <taxon>Nitratireductor</taxon>
    </lineage>
</organism>
<gene>
    <name evidence="2" type="ORF">NA2_20639</name>
</gene>
<comment type="caution">
    <text evidence="2">The sequence shown here is derived from an EMBL/GenBank/DDBJ whole genome shotgun (WGS) entry which is preliminary data.</text>
</comment>
<reference evidence="2 3" key="1">
    <citation type="journal article" date="2012" name="J. Bacteriol.">
        <title>Genome Sequence of Nitratireductor pacificus Type Strain pht-3B.</title>
        <authorList>
            <person name="Lai Q."/>
            <person name="Li G."/>
            <person name="Shao Z."/>
        </authorList>
    </citation>
    <scope>NUCLEOTIDE SEQUENCE [LARGE SCALE GENOMIC DNA]</scope>
    <source>
        <strain evidence="3">pht-3B</strain>
    </source>
</reference>
<dbReference type="Gene3D" id="3.60.60.10">
    <property type="entry name" value="Penicillin V Acylase, Chain A"/>
    <property type="match status" value="1"/>
</dbReference>
<dbReference type="eggNOG" id="COG4927">
    <property type="taxonomic scope" value="Bacteria"/>
</dbReference>
<protein>
    <submittedName>
        <fullName evidence="2">Peptidase C45 acyl-coenzyme A:6-aminopenicillanic acid acyl-transferase</fullName>
    </submittedName>
</protein>
<evidence type="ECO:0000259" key="1">
    <source>
        <dbReference type="Pfam" id="PF03417"/>
    </source>
</evidence>
<dbReference type="InterPro" id="IPR005079">
    <property type="entry name" value="Peptidase_C45_hydrolase"/>
</dbReference>
<dbReference type="Pfam" id="PF03417">
    <property type="entry name" value="AAT"/>
    <property type="match status" value="1"/>
</dbReference>
<feature type="domain" description="Peptidase C45 hydrolase" evidence="1">
    <location>
        <begin position="7"/>
        <end position="192"/>
    </location>
</feature>
<name>K2M4D6_9HYPH</name>
<evidence type="ECO:0000313" key="3">
    <source>
        <dbReference type="Proteomes" id="UP000006786"/>
    </source>
</evidence>
<dbReference type="AlphaFoldDB" id="K2M4D6"/>
<dbReference type="PATRIC" id="fig|391937.3.peg.4231"/>